<evidence type="ECO:0000313" key="8">
    <source>
        <dbReference type="EMBL" id="EKX35778.1"/>
    </source>
</evidence>
<dbReference type="PROSITE" id="PS51686">
    <property type="entry name" value="SAM_MT_RSMB_NOP"/>
    <property type="match status" value="1"/>
</dbReference>
<evidence type="ECO:0000256" key="1">
    <source>
        <dbReference type="ARBA" id="ARBA00007494"/>
    </source>
</evidence>
<dbReference type="Proteomes" id="UP000011087">
    <property type="component" value="Unassembled WGS sequence"/>
</dbReference>
<dbReference type="PANTHER" id="PTHR22808">
    <property type="entry name" value="NCL1 YEAST -RELATED NOL1/NOP2/FMU SUN DOMAIN-CONTAINING"/>
    <property type="match status" value="1"/>
</dbReference>
<dbReference type="eggNOG" id="KOG2198">
    <property type="taxonomic scope" value="Eukaryota"/>
</dbReference>
<evidence type="ECO:0000256" key="5">
    <source>
        <dbReference type="ARBA" id="ARBA00022884"/>
    </source>
</evidence>
<dbReference type="GO" id="GO:0001510">
    <property type="term" value="P:RNA methylation"/>
    <property type="evidence" value="ECO:0007669"/>
    <property type="project" value="InterPro"/>
</dbReference>
<dbReference type="OMA" id="FRICWEG"/>
<feature type="domain" description="SAM-dependent MTase RsmB/NOP-type" evidence="7">
    <location>
        <begin position="49"/>
        <end position="390"/>
    </location>
</feature>
<evidence type="ECO:0000313" key="10">
    <source>
        <dbReference type="Proteomes" id="UP000011087"/>
    </source>
</evidence>
<feature type="active site" description="Nucleophile" evidence="6">
    <location>
        <position position="295"/>
    </location>
</feature>
<dbReference type="SUPFAM" id="SSF53335">
    <property type="entry name" value="S-adenosyl-L-methionine-dependent methyltransferases"/>
    <property type="match status" value="1"/>
</dbReference>
<dbReference type="GeneID" id="17292503"/>
<dbReference type="CDD" id="cd02440">
    <property type="entry name" value="AdoMet_MTases"/>
    <property type="match status" value="1"/>
</dbReference>
<comment type="caution">
    <text evidence="6">Lacks conserved residue(s) required for the propagation of feature annotation.</text>
</comment>
<evidence type="ECO:0000256" key="6">
    <source>
        <dbReference type="PROSITE-ProRule" id="PRU01023"/>
    </source>
</evidence>
<dbReference type="RefSeq" id="XP_005822758.1">
    <property type="nucleotide sequence ID" value="XM_005822701.1"/>
</dbReference>
<dbReference type="HOGENOM" id="CLU_005316_4_1_1"/>
<protein>
    <recommendedName>
        <fullName evidence="7">SAM-dependent MTase RsmB/NOP-type domain-containing protein</fullName>
    </recommendedName>
</protein>
<evidence type="ECO:0000313" key="9">
    <source>
        <dbReference type="EnsemblProtists" id="EKX35778"/>
    </source>
</evidence>
<dbReference type="InterPro" id="IPR049560">
    <property type="entry name" value="MeTrfase_RsmB-F_NOP2_cat"/>
</dbReference>
<dbReference type="OrthoDB" id="16281at2759"/>
<sequence length="390" mass="42850">MENHEFESFYKQGIVPEGEFKDFIACLKTLLPVTFRISRPSSHSFVQRQIEQLARELDHSCSNRSQGGGGEEVPSLRFIDWYQGPGGSAWQLPASVRVSSESSEASKLKLQLDVLASLGLIEYQVEEEVKLPLMSSLAGGRQHDPRTVLDLCASPGSKTRQILHAIGEVEEAGGEKGEGIVVANDVNAKRCSTMIHQLRACGARSCIVTNHDARRFPPLFIAGEEGGNRSLRQLKFDRILCDVPCSGDGTMRKAPKIWQTWSVRTSASMHGLQLQIARRGSQLLKPGGLLSYSTCSMNPLEDEAVVAALLRESNGSLSLVDVHDGRGSCWETTRLPPPCNLPLQSRNPRCSSTIAKSTCRESAWMHLDRCARILPHAQDTGGFFVAILKK</sequence>
<dbReference type="EMBL" id="JH993084">
    <property type="protein sequence ID" value="EKX35778.1"/>
    <property type="molecule type" value="Genomic_DNA"/>
</dbReference>
<dbReference type="Gene3D" id="3.40.50.150">
    <property type="entry name" value="Vaccinia Virus protein VP39"/>
    <property type="match status" value="1"/>
</dbReference>
<accession>L1IHR7</accession>
<keyword evidence="10" id="KW-1185">Reference proteome</keyword>
<dbReference type="AlphaFoldDB" id="L1IHR7"/>
<proteinExistence type="inferred from homology"/>
<reference evidence="9" key="3">
    <citation type="submission" date="2015-06" db="UniProtKB">
        <authorList>
            <consortium name="EnsemblProtists"/>
        </authorList>
    </citation>
    <scope>IDENTIFICATION</scope>
</reference>
<keyword evidence="3 6" id="KW-0808">Transferase</keyword>
<dbReference type="STRING" id="905079.L1IHR7"/>
<dbReference type="PRINTS" id="PR02008">
    <property type="entry name" value="RCMTFAMILY"/>
</dbReference>
<dbReference type="GO" id="GO:0008173">
    <property type="term" value="F:RNA methyltransferase activity"/>
    <property type="evidence" value="ECO:0007669"/>
    <property type="project" value="InterPro"/>
</dbReference>
<name>L1IHR7_GUITC</name>
<evidence type="ECO:0000256" key="4">
    <source>
        <dbReference type="ARBA" id="ARBA00022691"/>
    </source>
</evidence>
<reference evidence="8 10" key="1">
    <citation type="journal article" date="2012" name="Nature">
        <title>Algal genomes reveal evolutionary mosaicism and the fate of nucleomorphs.</title>
        <authorList>
            <consortium name="DOE Joint Genome Institute"/>
            <person name="Curtis B.A."/>
            <person name="Tanifuji G."/>
            <person name="Burki F."/>
            <person name="Gruber A."/>
            <person name="Irimia M."/>
            <person name="Maruyama S."/>
            <person name="Arias M.C."/>
            <person name="Ball S.G."/>
            <person name="Gile G.H."/>
            <person name="Hirakawa Y."/>
            <person name="Hopkins J.F."/>
            <person name="Kuo A."/>
            <person name="Rensing S.A."/>
            <person name="Schmutz J."/>
            <person name="Symeonidi A."/>
            <person name="Elias M."/>
            <person name="Eveleigh R.J."/>
            <person name="Herman E.K."/>
            <person name="Klute M.J."/>
            <person name="Nakayama T."/>
            <person name="Obornik M."/>
            <person name="Reyes-Prieto A."/>
            <person name="Armbrust E.V."/>
            <person name="Aves S.J."/>
            <person name="Beiko R.G."/>
            <person name="Coutinho P."/>
            <person name="Dacks J.B."/>
            <person name="Durnford D.G."/>
            <person name="Fast N.M."/>
            <person name="Green B.R."/>
            <person name="Grisdale C.J."/>
            <person name="Hempel F."/>
            <person name="Henrissat B."/>
            <person name="Hoppner M.P."/>
            <person name="Ishida K."/>
            <person name="Kim E."/>
            <person name="Koreny L."/>
            <person name="Kroth P.G."/>
            <person name="Liu Y."/>
            <person name="Malik S.B."/>
            <person name="Maier U.G."/>
            <person name="McRose D."/>
            <person name="Mock T."/>
            <person name="Neilson J.A."/>
            <person name="Onodera N.T."/>
            <person name="Poole A.M."/>
            <person name="Pritham E.J."/>
            <person name="Richards T.A."/>
            <person name="Rocap G."/>
            <person name="Roy S.W."/>
            <person name="Sarai C."/>
            <person name="Schaack S."/>
            <person name="Shirato S."/>
            <person name="Slamovits C.H."/>
            <person name="Spencer D.F."/>
            <person name="Suzuki S."/>
            <person name="Worden A.Z."/>
            <person name="Zauner S."/>
            <person name="Barry K."/>
            <person name="Bell C."/>
            <person name="Bharti A.K."/>
            <person name="Crow J.A."/>
            <person name="Grimwood J."/>
            <person name="Kramer R."/>
            <person name="Lindquist E."/>
            <person name="Lucas S."/>
            <person name="Salamov A."/>
            <person name="McFadden G.I."/>
            <person name="Lane C.E."/>
            <person name="Keeling P.J."/>
            <person name="Gray M.W."/>
            <person name="Grigoriev I.V."/>
            <person name="Archibald J.M."/>
        </authorList>
    </citation>
    <scope>NUCLEOTIDE SEQUENCE</scope>
    <source>
        <strain evidence="8 10">CCMP2712</strain>
    </source>
</reference>
<dbReference type="GO" id="GO:0003723">
    <property type="term" value="F:RNA binding"/>
    <property type="evidence" value="ECO:0007669"/>
    <property type="project" value="UniProtKB-UniRule"/>
</dbReference>
<dbReference type="PaxDb" id="55529-EKX35778"/>
<organism evidence="8">
    <name type="scientific">Guillardia theta (strain CCMP2712)</name>
    <name type="common">Cryptophyte</name>
    <dbReference type="NCBI Taxonomy" id="905079"/>
    <lineage>
        <taxon>Eukaryota</taxon>
        <taxon>Cryptophyceae</taxon>
        <taxon>Pyrenomonadales</taxon>
        <taxon>Geminigeraceae</taxon>
        <taxon>Guillardia</taxon>
    </lineage>
</organism>
<dbReference type="Pfam" id="PF01189">
    <property type="entry name" value="Methyltr_RsmB-F"/>
    <property type="match status" value="1"/>
</dbReference>
<dbReference type="InterPro" id="IPR001678">
    <property type="entry name" value="MeTrfase_RsmB-F_NOP2_dom"/>
</dbReference>
<feature type="binding site" evidence="6">
    <location>
        <position position="212"/>
    </location>
    <ligand>
        <name>S-adenosyl-L-methionine</name>
        <dbReference type="ChEBI" id="CHEBI:59789"/>
    </ligand>
</feature>
<feature type="binding site" evidence="6">
    <location>
        <position position="242"/>
    </location>
    <ligand>
        <name>S-adenosyl-L-methionine</name>
        <dbReference type="ChEBI" id="CHEBI:59789"/>
    </ligand>
</feature>
<dbReference type="KEGG" id="gtt:GUITHDRAFT_46333"/>
<feature type="non-terminal residue" evidence="8">
    <location>
        <position position="1"/>
    </location>
</feature>
<dbReference type="PANTHER" id="PTHR22808:SF1">
    <property type="entry name" value="RNA CYTOSINE-C(5)-METHYLTRANSFERASE NSUN2-RELATED"/>
    <property type="match status" value="1"/>
</dbReference>
<dbReference type="InterPro" id="IPR018314">
    <property type="entry name" value="RsmB/NOL1/NOP2-like_CS"/>
</dbReference>
<gene>
    <name evidence="8" type="ORF">GUITHDRAFT_46333</name>
</gene>
<keyword evidence="4 6" id="KW-0949">S-adenosyl-L-methionine</keyword>
<keyword evidence="2 6" id="KW-0489">Methyltransferase</keyword>
<comment type="similarity">
    <text evidence="1 6">Belongs to the class I-like SAM-binding methyltransferase superfamily. RsmB/NOP family.</text>
</comment>
<evidence type="ECO:0000256" key="3">
    <source>
        <dbReference type="ARBA" id="ARBA00022679"/>
    </source>
</evidence>
<keyword evidence="5 6" id="KW-0694">RNA-binding</keyword>
<feature type="binding site" evidence="6">
    <location>
        <position position="185"/>
    </location>
    <ligand>
        <name>S-adenosyl-L-methionine</name>
        <dbReference type="ChEBI" id="CHEBI:59789"/>
    </ligand>
</feature>
<evidence type="ECO:0000259" key="7">
    <source>
        <dbReference type="PROSITE" id="PS51686"/>
    </source>
</evidence>
<dbReference type="InterPro" id="IPR023267">
    <property type="entry name" value="RCMT"/>
</dbReference>
<evidence type="ECO:0000256" key="2">
    <source>
        <dbReference type="ARBA" id="ARBA00022603"/>
    </source>
</evidence>
<dbReference type="EnsemblProtists" id="EKX35778">
    <property type="protein sequence ID" value="EKX35778"/>
    <property type="gene ID" value="GUITHDRAFT_46333"/>
</dbReference>
<dbReference type="PROSITE" id="PS01153">
    <property type="entry name" value="NOL1_NOP2_SUN"/>
    <property type="match status" value="1"/>
</dbReference>
<dbReference type="InterPro" id="IPR029063">
    <property type="entry name" value="SAM-dependent_MTases_sf"/>
</dbReference>
<reference evidence="10" key="2">
    <citation type="submission" date="2012-11" db="EMBL/GenBank/DDBJ databases">
        <authorList>
            <person name="Kuo A."/>
            <person name="Curtis B.A."/>
            <person name="Tanifuji G."/>
            <person name="Burki F."/>
            <person name="Gruber A."/>
            <person name="Irimia M."/>
            <person name="Maruyama S."/>
            <person name="Arias M.C."/>
            <person name="Ball S.G."/>
            <person name="Gile G.H."/>
            <person name="Hirakawa Y."/>
            <person name="Hopkins J.F."/>
            <person name="Rensing S.A."/>
            <person name="Schmutz J."/>
            <person name="Symeonidi A."/>
            <person name="Elias M."/>
            <person name="Eveleigh R.J."/>
            <person name="Herman E.K."/>
            <person name="Klute M.J."/>
            <person name="Nakayama T."/>
            <person name="Obornik M."/>
            <person name="Reyes-Prieto A."/>
            <person name="Armbrust E.V."/>
            <person name="Aves S.J."/>
            <person name="Beiko R.G."/>
            <person name="Coutinho P."/>
            <person name="Dacks J.B."/>
            <person name="Durnford D.G."/>
            <person name="Fast N.M."/>
            <person name="Green B.R."/>
            <person name="Grisdale C."/>
            <person name="Hempe F."/>
            <person name="Henrissat B."/>
            <person name="Hoppner M.P."/>
            <person name="Ishida K.-I."/>
            <person name="Kim E."/>
            <person name="Koreny L."/>
            <person name="Kroth P.G."/>
            <person name="Liu Y."/>
            <person name="Malik S.-B."/>
            <person name="Maier U.G."/>
            <person name="McRose D."/>
            <person name="Mock T."/>
            <person name="Neilson J.A."/>
            <person name="Onodera N.T."/>
            <person name="Poole A.M."/>
            <person name="Pritham E.J."/>
            <person name="Richards T.A."/>
            <person name="Rocap G."/>
            <person name="Roy S.W."/>
            <person name="Sarai C."/>
            <person name="Schaack S."/>
            <person name="Shirato S."/>
            <person name="Slamovits C.H."/>
            <person name="Spencer D.F."/>
            <person name="Suzuki S."/>
            <person name="Worden A.Z."/>
            <person name="Zauner S."/>
            <person name="Barry K."/>
            <person name="Bell C."/>
            <person name="Bharti A.K."/>
            <person name="Crow J.A."/>
            <person name="Grimwood J."/>
            <person name="Kramer R."/>
            <person name="Lindquist E."/>
            <person name="Lucas S."/>
            <person name="Salamov A."/>
            <person name="McFadden G.I."/>
            <person name="Lane C.E."/>
            <person name="Keeling P.J."/>
            <person name="Gray M.W."/>
            <person name="Grigoriev I.V."/>
            <person name="Archibald J.M."/>
        </authorList>
    </citation>
    <scope>NUCLEOTIDE SEQUENCE</scope>
    <source>
        <strain evidence="10">CCMP2712</strain>
    </source>
</reference>